<proteinExistence type="predicted"/>
<dbReference type="Proteomes" id="UP001234178">
    <property type="component" value="Unassembled WGS sequence"/>
</dbReference>
<dbReference type="EMBL" id="JAOYFB010000040">
    <property type="protein sequence ID" value="KAK4035555.1"/>
    <property type="molecule type" value="Genomic_DNA"/>
</dbReference>
<name>A0ABR0B1H6_9CRUS</name>
<organism evidence="1 2">
    <name type="scientific">Daphnia magna</name>
    <dbReference type="NCBI Taxonomy" id="35525"/>
    <lineage>
        <taxon>Eukaryota</taxon>
        <taxon>Metazoa</taxon>
        <taxon>Ecdysozoa</taxon>
        <taxon>Arthropoda</taxon>
        <taxon>Crustacea</taxon>
        <taxon>Branchiopoda</taxon>
        <taxon>Diplostraca</taxon>
        <taxon>Cladocera</taxon>
        <taxon>Anomopoda</taxon>
        <taxon>Daphniidae</taxon>
        <taxon>Daphnia</taxon>
    </lineage>
</organism>
<comment type="caution">
    <text evidence="1">The sequence shown here is derived from an EMBL/GenBank/DDBJ whole genome shotgun (WGS) entry which is preliminary data.</text>
</comment>
<evidence type="ECO:0000313" key="2">
    <source>
        <dbReference type="Proteomes" id="UP001234178"/>
    </source>
</evidence>
<sequence>MMSDESCHQHYRDERIDESRRHQWPFAARCKRHAALQMIIFNGDTFVINDNRYFDKLLQKPGPISLPTLCRRTVNTGYDFSQPHSTPLNPTQDSTLSDKGTAAMFYRLPIPFFTRF</sequence>
<keyword evidence="2" id="KW-1185">Reference proteome</keyword>
<evidence type="ECO:0000313" key="1">
    <source>
        <dbReference type="EMBL" id="KAK4035555.1"/>
    </source>
</evidence>
<gene>
    <name evidence="1" type="ORF">OUZ56_027642</name>
</gene>
<reference evidence="1 2" key="1">
    <citation type="journal article" date="2023" name="Nucleic Acids Res.">
        <title>The hologenome of Daphnia magna reveals possible DNA methylation and microbiome-mediated evolution of the host genome.</title>
        <authorList>
            <person name="Chaturvedi A."/>
            <person name="Li X."/>
            <person name="Dhandapani V."/>
            <person name="Marshall H."/>
            <person name="Kissane S."/>
            <person name="Cuenca-Cambronero M."/>
            <person name="Asole G."/>
            <person name="Calvet F."/>
            <person name="Ruiz-Romero M."/>
            <person name="Marangio P."/>
            <person name="Guigo R."/>
            <person name="Rago D."/>
            <person name="Mirbahai L."/>
            <person name="Eastwood N."/>
            <person name="Colbourne J.K."/>
            <person name="Zhou J."/>
            <person name="Mallon E."/>
            <person name="Orsini L."/>
        </authorList>
    </citation>
    <scope>NUCLEOTIDE SEQUENCE [LARGE SCALE GENOMIC DNA]</scope>
    <source>
        <strain evidence="1">LRV0_1</strain>
    </source>
</reference>
<accession>A0ABR0B1H6</accession>
<protein>
    <submittedName>
        <fullName evidence="1">Uncharacterized protein</fullName>
    </submittedName>
</protein>